<evidence type="ECO:0000313" key="3">
    <source>
        <dbReference type="EMBL" id="GIJ43525.1"/>
    </source>
</evidence>
<dbReference type="AlphaFoldDB" id="A0A8J4DM83"/>
<gene>
    <name evidence="3" type="ORF">Val02_04110</name>
</gene>
<keyword evidence="4" id="KW-1185">Reference proteome</keyword>
<dbReference type="RefSeq" id="WP_203897089.1">
    <property type="nucleotide sequence ID" value="NZ_BOPF01000002.1"/>
</dbReference>
<dbReference type="PANTHER" id="PTHR24320">
    <property type="entry name" value="RETINOL DEHYDROGENASE"/>
    <property type="match status" value="1"/>
</dbReference>
<evidence type="ECO:0000256" key="1">
    <source>
        <dbReference type="ARBA" id="ARBA00006484"/>
    </source>
</evidence>
<protein>
    <submittedName>
        <fullName evidence="3">Short-chain dehydrogenase</fullName>
    </submittedName>
</protein>
<dbReference type="InterPro" id="IPR036291">
    <property type="entry name" value="NAD(P)-bd_dom_sf"/>
</dbReference>
<dbReference type="NCBIfam" id="NF004846">
    <property type="entry name" value="PRK06197.1"/>
    <property type="match status" value="1"/>
</dbReference>
<comment type="similarity">
    <text evidence="1">Belongs to the short-chain dehydrogenases/reductases (SDR) family.</text>
</comment>
<dbReference type="PANTHER" id="PTHR24320:SF148">
    <property type="entry name" value="NAD(P)-BINDING ROSSMANN-FOLD SUPERFAMILY PROTEIN"/>
    <property type="match status" value="1"/>
</dbReference>
<dbReference type="Gene3D" id="3.40.50.720">
    <property type="entry name" value="NAD(P)-binding Rossmann-like Domain"/>
    <property type="match status" value="1"/>
</dbReference>
<sequence length="299" mass="31768">MSWSAADIPDQRGRVAVVTGANGGLGFATARALAAKGAHVVLTARDGERGAAALDRLGDASAECVELDLGSLESVARAAERILGAHPRVDLFIANAGVMATPQGRTVDGFETQLGVNHLGHWALTAHLLPALVRAPAARVVTVTSNAQHSGRPLNAKERRYDPFRAYDDSKLANRHFAQGLDRRFRAAGLPARALTAHPGATRSGLAVHLTGRGLRSGLLPRLANRYGMSPERGALSQLRAATDPDAEGGTMYGPRWFMGGPPVRRRLIRPGADEAIRVLWEISRRLTGLDVDVASVRA</sequence>
<organism evidence="3 4">
    <name type="scientific">Virgisporangium aliadipatigenens</name>
    <dbReference type="NCBI Taxonomy" id="741659"/>
    <lineage>
        <taxon>Bacteria</taxon>
        <taxon>Bacillati</taxon>
        <taxon>Actinomycetota</taxon>
        <taxon>Actinomycetes</taxon>
        <taxon>Micromonosporales</taxon>
        <taxon>Micromonosporaceae</taxon>
        <taxon>Virgisporangium</taxon>
    </lineage>
</organism>
<accession>A0A8J4DM83</accession>
<dbReference type="PRINTS" id="PR00081">
    <property type="entry name" value="GDHRDH"/>
</dbReference>
<proteinExistence type="inferred from homology"/>
<dbReference type="GO" id="GO:0016491">
    <property type="term" value="F:oxidoreductase activity"/>
    <property type="evidence" value="ECO:0007669"/>
    <property type="project" value="UniProtKB-KW"/>
</dbReference>
<comment type="caution">
    <text evidence="3">The sequence shown here is derived from an EMBL/GenBank/DDBJ whole genome shotgun (WGS) entry which is preliminary data.</text>
</comment>
<dbReference type="Proteomes" id="UP000619260">
    <property type="component" value="Unassembled WGS sequence"/>
</dbReference>
<dbReference type="EMBL" id="BOPF01000002">
    <property type="protein sequence ID" value="GIJ43525.1"/>
    <property type="molecule type" value="Genomic_DNA"/>
</dbReference>
<evidence type="ECO:0000256" key="2">
    <source>
        <dbReference type="ARBA" id="ARBA00023002"/>
    </source>
</evidence>
<evidence type="ECO:0000313" key="4">
    <source>
        <dbReference type="Proteomes" id="UP000619260"/>
    </source>
</evidence>
<name>A0A8J4DM83_9ACTN</name>
<reference evidence="3" key="1">
    <citation type="submission" date="2021-01" db="EMBL/GenBank/DDBJ databases">
        <title>Whole genome shotgun sequence of Virgisporangium aliadipatigenens NBRC 105644.</title>
        <authorList>
            <person name="Komaki H."/>
            <person name="Tamura T."/>
        </authorList>
    </citation>
    <scope>NUCLEOTIDE SEQUENCE</scope>
    <source>
        <strain evidence="3">NBRC 105644</strain>
    </source>
</reference>
<keyword evidence="2" id="KW-0560">Oxidoreductase</keyword>
<dbReference type="InterPro" id="IPR002347">
    <property type="entry name" value="SDR_fam"/>
</dbReference>
<dbReference type="SUPFAM" id="SSF51735">
    <property type="entry name" value="NAD(P)-binding Rossmann-fold domains"/>
    <property type="match status" value="1"/>
</dbReference>
<dbReference type="Pfam" id="PF00106">
    <property type="entry name" value="adh_short"/>
    <property type="match status" value="1"/>
</dbReference>